<keyword evidence="2" id="KW-1185">Reference proteome</keyword>
<feature type="non-terminal residue" evidence="1">
    <location>
        <position position="1"/>
    </location>
</feature>
<dbReference type="EMBL" id="CAUYUJ010011625">
    <property type="protein sequence ID" value="CAK0832269.1"/>
    <property type="molecule type" value="Genomic_DNA"/>
</dbReference>
<evidence type="ECO:0000313" key="1">
    <source>
        <dbReference type="EMBL" id="CAK0832269.1"/>
    </source>
</evidence>
<comment type="caution">
    <text evidence="1">The sequence shown here is derived from an EMBL/GenBank/DDBJ whole genome shotgun (WGS) entry which is preliminary data.</text>
</comment>
<accession>A0ABN9SKL7</accession>
<sequence length="310" mass="33165">AGREYRLTQRCRHGMPDRWFDGKATEPEVTASTATACARLIGGVCRNGAGYPSREDGEYRRAGMVNFRIARTGLDNNVAKQLDTSAPRLELHRVTRKELADTVGRAAVAEEPAGREAVNRYMEVVATILAVLVDEIAATAPAAEAVVVIAPRDELRSLGRLEPACGEAELGGGGSVRDPAFAERLLRVSRRPAGAPLDVAVVVDYLSGEVLASGDSSRRGSSAPPAQVTAQLDALRAELLASVQKNDIREIRAALELQRTVDPTVLITTCTLQTAKAQAEAALDQWLAACNTDDSDYQLEGDPTGARFKM</sequence>
<evidence type="ECO:0000313" key="2">
    <source>
        <dbReference type="Proteomes" id="UP001189429"/>
    </source>
</evidence>
<organism evidence="1 2">
    <name type="scientific">Prorocentrum cordatum</name>
    <dbReference type="NCBI Taxonomy" id="2364126"/>
    <lineage>
        <taxon>Eukaryota</taxon>
        <taxon>Sar</taxon>
        <taxon>Alveolata</taxon>
        <taxon>Dinophyceae</taxon>
        <taxon>Prorocentrales</taxon>
        <taxon>Prorocentraceae</taxon>
        <taxon>Prorocentrum</taxon>
    </lineage>
</organism>
<name>A0ABN9SKL7_9DINO</name>
<gene>
    <name evidence="1" type="ORF">PCOR1329_LOCUS30331</name>
</gene>
<dbReference type="Proteomes" id="UP001189429">
    <property type="component" value="Unassembled WGS sequence"/>
</dbReference>
<protein>
    <submittedName>
        <fullName evidence="1">Uncharacterized protein</fullName>
    </submittedName>
</protein>
<reference evidence="1" key="1">
    <citation type="submission" date="2023-10" db="EMBL/GenBank/DDBJ databases">
        <authorList>
            <person name="Chen Y."/>
            <person name="Shah S."/>
            <person name="Dougan E. K."/>
            <person name="Thang M."/>
            <person name="Chan C."/>
        </authorList>
    </citation>
    <scope>NUCLEOTIDE SEQUENCE [LARGE SCALE GENOMIC DNA]</scope>
</reference>
<proteinExistence type="predicted"/>